<dbReference type="Pfam" id="PF08147">
    <property type="entry name" value="DBP10CT"/>
    <property type="match status" value="1"/>
</dbReference>
<dbReference type="PROSITE" id="PS51194">
    <property type="entry name" value="HELICASE_CTER"/>
    <property type="match status" value="1"/>
</dbReference>
<keyword evidence="19" id="KW-1185">Reference proteome</keyword>
<dbReference type="InterPro" id="IPR011545">
    <property type="entry name" value="DEAD/DEAH_box_helicase_dom"/>
</dbReference>
<keyword evidence="7" id="KW-0378">Hydrolase</keyword>
<dbReference type="InterPro" id="IPR001650">
    <property type="entry name" value="Helicase_C-like"/>
</dbReference>
<dbReference type="InterPro" id="IPR050079">
    <property type="entry name" value="DEAD_box_RNA_helicase"/>
</dbReference>
<gene>
    <name evidence="18" type="primary">DBP10</name>
    <name evidence="18" type="ORF">CspeluHIS016_0102470</name>
</gene>
<keyword evidence="10" id="KW-0694">RNA-binding</keyword>
<dbReference type="SUPFAM" id="SSF52540">
    <property type="entry name" value="P-loop containing nucleoside triphosphate hydrolases"/>
    <property type="match status" value="1"/>
</dbReference>
<evidence type="ECO:0000256" key="10">
    <source>
        <dbReference type="ARBA" id="ARBA00022884"/>
    </source>
</evidence>
<dbReference type="InterPro" id="IPR027417">
    <property type="entry name" value="P-loop_NTPase"/>
</dbReference>
<dbReference type="InterPro" id="IPR014014">
    <property type="entry name" value="RNA_helicase_DEAD_Q_motif"/>
</dbReference>
<evidence type="ECO:0000313" key="19">
    <source>
        <dbReference type="Proteomes" id="UP001222932"/>
    </source>
</evidence>
<comment type="catalytic activity">
    <reaction evidence="12">
        <text>ATP + H2O = ADP + phosphate + H(+)</text>
        <dbReference type="Rhea" id="RHEA:13065"/>
        <dbReference type="ChEBI" id="CHEBI:15377"/>
        <dbReference type="ChEBI" id="CHEBI:15378"/>
        <dbReference type="ChEBI" id="CHEBI:30616"/>
        <dbReference type="ChEBI" id="CHEBI:43474"/>
        <dbReference type="ChEBI" id="CHEBI:456216"/>
        <dbReference type="EC" id="3.6.4.13"/>
    </reaction>
</comment>
<evidence type="ECO:0000256" key="12">
    <source>
        <dbReference type="ARBA" id="ARBA00047984"/>
    </source>
</evidence>
<evidence type="ECO:0000256" key="7">
    <source>
        <dbReference type="ARBA" id="ARBA00022801"/>
    </source>
</evidence>
<dbReference type="Proteomes" id="UP001222932">
    <property type="component" value="Unassembled WGS sequence"/>
</dbReference>
<sequence length="734" mass="81512">MSTHKFQADWITGKDNAPSSDNLKKAKSSAGTWSTLGVSQPLVRALNLRGFKNPTPIQRAALPPAMANPPKDVLGMARTGSGKTLAYLIPLIHSLGGARKESSGIRALILCPSRELAVQVLKVGKDLSRSLAGADKGAQPLRWSIIMGGESLDAQFEAMSAGPDIVIATPGRFLHLAVEMDLDLRQVQVVVYDEADRLFEMGFEVQLREILHRLPTTRHNLLFSATLPTTLAEFAKAGLNNPAFIRLDTEHRISPDLELAFLSVKPDEKEAALLVLLREVIHIPDANTAADDSPRAIIFASTKHHVEYLSTLLKAANYRTSFIYGSLDQVARQQQLRHFRDGKSEVLVVTDVAARGLDIPAMGHVINYDFPSGVRVFVHRVGRTARAGQKGHAWSLVTRDDLPYLHDLETFLERSIVSDASAFGTVPRDNLEATSEYILHNLETYEPQLESLRSVMKRGQAMFERSRNKASREGYRALKAGKESRNMVRTHSAFMSLEAENGEEEERATLLAAIQDYNPHETIFEVGARGGHQATAVVMKQRRLALARSQARRQHPLASQGAVGMEVDPADTEDEVHSTKPAKSYRDPNFFLPHENVETNRSKGYSLSEGTSFAEQARSATMDLNADDADPQRAQKASQLKWDKKRKRFTKDTPGEDNKKMIRGESGALLPATFKSGRFAEWKKAAHRHSGQRTASQSQKRSTGLADAETILKGRREKERRQQKNGRLPQKRRL</sequence>
<comment type="similarity">
    <text evidence="3">Belongs to the DEAD box helicase family. DDX54/DBP10 subfamily.</text>
</comment>
<evidence type="ECO:0000259" key="16">
    <source>
        <dbReference type="PROSITE" id="PS51194"/>
    </source>
</evidence>
<keyword evidence="6" id="KW-0547">Nucleotide-binding</keyword>
<evidence type="ECO:0000313" key="18">
    <source>
        <dbReference type="EMBL" id="GMK53661.1"/>
    </source>
</evidence>
<evidence type="ECO:0000256" key="13">
    <source>
        <dbReference type="PROSITE-ProRule" id="PRU00552"/>
    </source>
</evidence>
<dbReference type="PROSITE" id="PS51192">
    <property type="entry name" value="HELICASE_ATP_BIND_1"/>
    <property type="match status" value="1"/>
</dbReference>
<dbReference type="EC" id="3.6.4.13" evidence="4"/>
<keyword evidence="11" id="KW-0539">Nucleus</keyword>
<accession>A0AAD3Y7Q2</accession>
<dbReference type="Pfam" id="PF00271">
    <property type="entry name" value="Helicase_C"/>
    <property type="match status" value="1"/>
</dbReference>
<evidence type="ECO:0000256" key="1">
    <source>
        <dbReference type="ARBA" id="ARBA00003706"/>
    </source>
</evidence>
<name>A0AAD3Y7Q2_9TREE</name>
<feature type="compositionally biased region" description="Basic and acidic residues" evidence="14">
    <location>
        <begin position="650"/>
        <end position="663"/>
    </location>
</feature>
<dbReference type="GO" id="GO:0042254">
    <property type="term" value="P:ribosome biogenesis"/>
    <property type="evidence" value="ECO:0007669"/>
    <property type="project" value="UniProtKB-KW"/>
</dbReference>
<comment type="subcellular location">
    <subcellularLocation>
        <location evidence="2">Nucleus</location>
    </subcellularLocation>
</comment>
<dbReference type="InterPro" id="IPR012541">
    <property type="entry name" value="DBP10_C"/>
</dbReference>
<evidence type="ECO:0000256" key="5">
    <source>
        <dbReference type="ARBA" id="ARBA00022517"/>
    </source>
</evidence>
<organism evidence="18 19">
    <name type="scientific">Cutaneotrichosporon spelunceum</name>
    <dbReference type="NCBI Taxonomy" id="1672016"/>
    <lineage>
        <taxon>Eukaryota</taxon>
        <taxon>Fungi</taxon>
        <taxon>Dikarya</taxon>
        <taxon>Basidiomycota</taxon>
        <taxon>Agaricomycotina</taxon>
        <taxon>Tremellomycetes</taxon>
        <taxon>Trichosporonales</taxon>
        <taxon>Trichosporonaceae</taxon>
        <taxon>Cutaneotrichosporon</taxon>
    </lineage>
</organism>
<dbReference type="SMART" id="SM00487">
    <property type="entry name" value="DEXDc"/>
    <property type="match status" value="1"/>
</dbReference>
<proteinExistence type="inferred from homology"/>
<dbReference type="SMART" id="SM00490">
    <property type="entry name" value="HELICc"/>
    <property type="match status" value="1"/>
</dbReference>
<dbReference type="GO" id="GO:0005524">
    <property type="term" value="F:ATP binding"/>
    <property type="evidence" value="ECO:0007669"/>
    <property type="project" value="UniProtKB-KW"/>
</dbReference>
<dbReference type="Pfam" id="PF00270">
    <property type="entry name" value="DEAD"/>
    <property type="match status" value="1"/>
</dbReference>
<dbReference type="GO" id="GO:0016787">
    <property type="term" value="F:hydrolase activity"/>
    <property type="evidence" value="ECO:0007669"/>
    <property type="project" value="UniProtKB-KW"/>
</dbReference>
<comment type="caution">
    <text evidence="18">The sequence shown here is derived from an EMBL/GenBank/DDBJ whole genome shotgun (WGS) entry which is preliminary data.</text>
</comment>
<dbReference type="GO" id="GO:0005829">
    <property type="term" value="C:cytosol"/>
    <property type="evidence" value="ECO:0007669"/>
    <property type="project" value="TreeGrafter"/>
</dbReference>
<dbReference type="InterPro" id="IPR014001">
    <property type="entry name" value="Helicase_ATP-bd"/>
</dbReference>
<comment type="function">
    <text evidence="1">ATP-binding RNA helicase involved in the biogenesis of 60S ribosomal subunits and is required for the normal formation of 25S and 5.8S rRNAs.</text>
</comment>
<evidence type="ECO:0000256" key="8">
    <source>
        <dbReference type="ARBA" id="ARBA00022806"/>
    </source>
</evidence>
<feature type="region of interest" description="Disordered" evidence="14">
    <location>
        <begin position="682"/>
        <end position="734"/>
    </location>
</feature>
<feature type="region of interest" description="Disordered" evidence="14">
    <location>
        <begin position="624"/>
        <end position="663"/>
    </location>
</feature>
<protein>
    <recommendedName>
        <fullName evidence="4">RNA helicase</fullName>
        <ecNumber evidence="4">3.6.4.13</ecNumber>
    </recommendedName>
</protein>
<evidence type="ECO:0000256" key="9">
    <source>
        <dbReference type="ARBA" id="ARBA00022840"/>
    </source>
</evidence>
<dbReference type="CDD" id="cd18787">
    <property type="entry name" value="SF2_C_DEAD"/>
    <property type="match status" value="1"/>
</dbReference>
<dbReference type="PANTHER" id="PTHR47959:SF8">
    <property type="entry name" value="RNA HELICASE"/>
    <property type="match status" value="1"/>
</dbReference>
<evidence type="ECO:0000256" key="4">
    <source>
        <dbReference type="ARBA" id="ARBA00012552"/>
    </source>
</evidence>
<dbReference type="GO" id="GO:0010467">
    <property type="term" value="P:gene expression"/>
    <property type="evidence" value="ECO:0007669"/>
    <property type="project" value="UniProtKB-ARBA"/>
</dbReference>
<dbReference type="EMBL" id="BTCM01000001">
    <property type="protein sequence ID" value="GMK53661.1"/>
    <property type="molecule type" value="Genomic_DNA"/>
</dbReference>
<evidence type="ECO:0000256" key="3">
    <source>
        <dbReference type="ARBA" id="ARBA00010379"/>
    </source>
</evidence>
<keyword evidence="9" id="KW-0067">ATP-binding</keyword>
<evidence type="ECO:0000259" key="15">
    <source>
        <dbReference type="PROSITE" id="PS51192"/>
    </source>
</evidence>
<feature type="compositionally biased region" description="Basic and acidic residues" evidence="14">
    <location>
        <begin position="710"/>
        <end position="722"/>
    </location>
</feature>
<dbReference type="SMART" id="SM01123">
    <property type="entry name" value="DBP10CT"/>
    <property type="match status" value="1"/>
</dbReference>
<dbReference type="PROSITE" id="PS51195">
    <property type="entry name" value="Q_MOTIF"/>
    <property type="match status" value="1"/>
</dbReference>
<keyword evidence="5" id="KW-0690">Ribosome biogenesis</keyword>
<dbReference type="GO" id="GO:0005634">
    <property type="term" value="C:nucleus"/>
    <property type="evidence" value="ECO:0007669"/>
    <property type="project" value="UniProtKB-SubCell"/>
</dbReference>
<dbReference type="GO" id="GO:0003724">
    <property type="term" value="F:RNA helicase activity"/>
    <property type="evidence" value="ECO:0007669"/>
    <property type="project" value="UniProtKB-EC"/>
</dbReference>
<dbReference type="PANTHER" id="PTHR47959">
    <property type="entry name" value="ATP-DEPENDENT RNA HELICASE RHLE-RELATED"/>
    <property type="match status" value="1"/>
</dbReference>
<evidence type="ECO:0000256" key="2">
    <source>
        <dbReference type="ARBA" id="ARBA00004123"/>
    </source>
</evidence>
<dbReference type="AlphaFoldDB" id="A0AAD3Y7Q2"/>
<evidence type="ECO:0000256" key="14">
    <source>
        <dbReference type="SAM" id="MobiDB-lite"/>
    </source>
</evidence>
<feature type="domain" description="Helicase ATP-binding" evidence="15">
    <location>
        <begin position="64"/>
        <end position="245"/>
    </location>
</feature>
<evidence type="ECO:0000256" key="11">
    <source>
        <dbReference type="ARBA" id="ARBA00023242"/>
    </source>
</evidence>
<feature type="short sequence motif" description="Q motif" evidence="13">
    <location>
        <begin position="31"/>
        <end position="59"/>
    </location>
</feature>
<evidence type="ECO:0000256" key="6">
    <source>
        <dbReference type="ARBA" id="ARBA00022741"/>
    </source>
</evidence>
<feature type="domain" description="Helicase C-terminal" evidence="16">
    <location>
        <begin position="282"/>
        <end position="431"/>
    </location>
</feature>
<keyword evidence="8" id="KW-0347">Helicase</keyword>
<feature type="region of interest" description="Disordered" evidence="14">
    <location>
        <begin position="548"/>
        <end position="596"/>
    </location>
</feature>
<reference evidence="18" key="2">
    <citation type="submission" date="2023-06" db="EMBL/GenBank/DDBJ databases">
        <authorList>
            <person name="Kobayashi Y."/>
            <person name="Kayamori A."/>
            <person name="Aoki K."/>
            <person name="Shiwa Y."/>
            <person name="Fujita N."/>
            <person name="Sugita T."/>
            <person name="Iwasaki W."/>
            <person name="Tanaka N."/>
            <person name="Takashima M."/>
        </authorList>
    </citation>
    <scope>NUCLEOTIDE SEQUENCE</scope>
    <source>
        <strain evidence="18">HIS016</strain>
    </source>
</reference>
<reference evidence="18" key="1">
    <citation type="journal article" date="2023" name="BMC Genomics">
        <title>Chromosome-level genome assemblies of Cutaneotrichosporon spp. (Trichosporonales, Basidiomycota) reveal imbalanced evolution between nucleotide sequences and chromosome synteny.</title>
        <authorList>
            <person name="Kobayashi Y."/>
            <person name="Kayamori A."/>
            <person name="Aoki K."/>
            <person name="Shiwa Y."/>
            <person name="Matsutani M."/>
            <person name="Fujita N."/>
            <person name="Sugita T."/>
            <person name="Iwasaki W."/>
            <person name="Tanaka N."/>
            <person name="Takashima M."/>
        </authorList>
    </citation>
    <scope>NUCLEOTIDE SEQUENCE</scope>
    <source>
        <strain evidence="18">HIS016</strain>
    </source>
</reference>
<feature type="compositionally biased region" description="Polar residues" evidence="14">
    <location>
        <begin position="692"/>
        <end position="702"/>
    </location>
</feature>
<feature type="region of interest" description="Disordered" evidence="14">
    <location>
        <begin position="1"/>
        <end position="26"/>
    </location>
</feature>
<feature type="compositionally biased region" description="Basic residues" evidence="14">
    <location>
        <begin position="723"/>
        <end position="734"/>
    </location>
</feature>
<dbReference type="GO" id="GO:0003723">
    <property type="term" value="F:RNA binding"/>
    <property type="evidence" value="ECO:0007669"/>
    <property type="project" value="UniProtKB-KW"/>
</dbReference>
<dbReference type="Gene3D" id="3.40.50.300">
    <property type="entry name" value="P-loop containing nucleotide triphosphate hydrolases"/>
    <property type="match status" value="2"/>
</dbReference>
<evidence type="ECO:0000259" key="17">
    <source>
        <dbReference type="PROSITE" id="PS51195"/>
    </source>
</evidence>
<feature type="domain" description="DEAD-box RNA helicase Q" evidence="17">
    <location>
        <begin position="31"/>
        <end position="59"/>
    </location>
</feature>